<dbReference type="EMBL" id="CP002820">
    <property type="protein sequence ID" value="AEG71497.1"/>
    <property type="molecule type" value="Genomic_DNA"/>
</dbReference>
<dbReference type="HOGENOM" id="CLU_2737191_0_0_4"/>
<evidence type="ECO:0000313" key="2">
    <source>
        <dbReference type="Proteomes" id="UP000007953"/>
    </source>
</evidence>
<reference evidence="1 2" key="1">
    <citation type="journal article" date="2011" name="J. Bacteriol.">
        <title>Complete genome sequence of the plant pathogen Ralstonia solanacearum strain Po82.</title>
        <authorList>
            <person name="Xu J."/>
            <person name="Zheng H.J."/>
            <person name="Liu L."/>
            <person name="Pan Z.C."/>
            <person name="Prior P."/>
            <person name="Tang B."/>
            <person name="Xu J.S."/>
            <person name="Zhang H."/>
            <person name="Tian Q."/>
            <person name="Zhang L.Q."/>
            <person name="Feng J."/>
        </authorList>
    </citation>
    <scope>NUCLEOTIDE SEQUENCE [LARGE SCALE GENOMIC DNA]</scope>
    <source>
        <strain evidence="2">Po82</strain>
    </source>
</reference>
<accession>F6GA53</accession>
<geneLocation type="plasmid" evidence="2"/>
<organism evidence="1 2">
    <name type="scientific">Ralstonia solanacearum (strain Po82)</name>
    <dbReference type="NCBI Taxonomy" id="1031711"/>
    <lineage>
        <taxon>Bacteria</taxon>
        <taxon>Pseudomonadati</taxon>
        <taxon>Pseudomonadota</taxon>
        <taxon>Betaproteobacteria</taxon>
        <taxon>Burkholderiales</taxon>
        <taxon>Burkholderiaceae</taxon>
        <taxon>Ralstonia</taxon>
        <taxon>Ralstonia solanacearum species complex</taxon>
    </lineage>
</organism>
<keyword evidence="1" id="KW-0614">Plasmid</keyword>
<dbReference type="Proteomes" id="UP000007953">
    <property type="component" value="Plasmid megaplasmid"/>
</dbReference>
<dbReference type="AlphaFoldDB" id="F6GA53"/>
<sequence length="71" mass="8053">MIGLCLGRRLMRRFSSLEQIDTVQRLQPAPRQLSAGFLFFSFPRGPMSVCPPHPQQSFPPLRYSFGPGCRS</sequence>
<evidence type="ECO:0000313" key="1">
    <source>
        <dbReference type="EMBL" id="AEG71497.1"/>
    </source>
</evidence>
<name>F6GA53_RALS8</name>
<protein>
    <submittedName>
        <fullName evidence="1">Uncharacterized protein</fullName>
    </submittedName>
</protein>
<dbReference type="KEGG" id="rsn:RSPO_m00859"/>
<gene>
    <name evidence="1" type="ordered locus">RSPO_m00859</name>
</gene>
<proteinExistence type="predicted"/>